<dbReference type="RefSeq" id="XP_045280656.1">
    <property type="nucleotide sequence ID" value="XM_045419550.1"/>
</dbReference>
<feature type="compositionally biased region" description="Basic and acidic residues" evidence="2">
    <location>
        <begin position="478"/>
        <end position="502"/>
    </location>
</feature>
<feature type="compositionally biased region" description="Polar residues" evidence="2">
    <location>
        <begin position="428"/>
        <end position="444"/>
    </location>
</feature>
<dbReference type="InterPro" id="IPR057720">
    <property type="entry name" value="RRM_YTH1"/>
</dbReference>
<name>A0ABX2VUT6_AJEDR</name>
<dbReference type="Pfam" id="PF25701">
    <property type="entry name" value="RRM_YTH1"/>
    <property type="match status" value="1"/>
</dbReference>
<proteinExistence type="predicted"/>
<reference evidence="7" key="2">
    <citation type="journal article" date="2015" name="PLoS Genet.">
        <title>The dynamic genome and transcriptome of the human fungal pathogen Blastomyces and close relative Emmonsia.</title>
        <authorList>
            <person name="Munoz J.F."/>
            <person name="Gauthier G.M."/>
            <person name="Desjardins C.A."/>
            <person name="Gallo J.E."/>
            <person name="Holder J."/>
            <person name="Sullivan T.D."/>
            <person name="Marty A.J."/>
            <person name="Carmen J.C."/>
            <person name="Chen Z."/>
            <person name="Ding L."/>
            <person name="Gujja S."/>
            <person name="Magrini V."/>
            <person name="Misas E."/>
            <person name="Mitreva M."/>
            <person name="Priest M."/>
            <person name="Saif S."/>
            <person name="Whiston E.A."/>
            <person name="Young S."/>
            <person name="Zeng Q."/>
            <person name="Goldman W.E."/>
            <person name="Mardis E.R."/>
            <person name="Taylor J.W."/>
            <person name="McEwen J.G."/>
            <person name="Clay O.K."/>
            <person name="Klein B.S."/>
            <person name="Cuomo C.A."/>
        </authorList>
    </citation>
    <scope>NUCLEOTIDE SEQUENCE [LARGE SCALE GENOMIC DNA]</scope>
    <source>
        <strain evidence="7">ER-3 / ATCC MYA-2586</strain>
    </source>
</reference>
<feature type="compositionally biased region" description="Polar residues" evidence="2">
    <location>
        <begin position="1"/>
        <end position="12"/>
    </location>
</feature>
<dbReference type="PANTHER" id="PTHR12357">
    <property type="entry name" value="YTH YT521-B HOMOLOGY DOMAIN-CONTAINING"/>
    <property type="match status" value="1"/>
</dbReference>
<dbReference type="CDD" id="cd00590">
    <property type="entry name" value="RRM_SF"/>
    <property type="match status" value="1"/>
</dbReference>
<feature type="region of interest" description="Disordered" evidence="2">
    <location>
        <begin position="478"/>
        <end position="503"/>
    </location>
</feature>
<dbReference type="SMART" id="SM00360">
    <property type="entry name" value="RRM"/>
    <property type="match status" value="1"/>
</dbReference>
<dbReference type="PROSITE" id="PS50882">
    <property type="entry name" value="YTH"/>
    <property type="match status" value="1"/>
</dbReference>
<dbReference type="CDD" id="cd21134">
    <property type="entry name" value="YTH"/>
    <property type="match status" value="1"/>
</dbReference>
<dbReference type="InterPro" id="IPR035979">
    <property type="entry name" value="RBD_domain_sf"/>
</dbReference>
<dbReference type="EMBL" id="EQ999975">
    <property type="protein sequence ID" value="OAT00929.1"/>
    <property type="molecule type" value="Genomic_DNA"/>
</dbReference>
<feature type="domain" description="YTH" evidence="4">
    <location>
        <begin position="360"/>
        <end position="559"/>
    </location>
</feature>
<dbReference type="Gene3D" id="3.10.590.10">
    <property type="entry name" value="ph1033 like domains"/>
    <property type="match status" value="2"/>
</dbReference>
<dbReference type="RefSeq" id="XP_045280655.1">
    <property type="nucleotide sequence ID" value="XM_045419549.1"/>
</dbReference>
<evidence type="ECO:0000259" key="3">
    <source>
        <dbReference type="PROSITE" id="PS50102"/>
    </source>
</evidence>
<accession>A0ABX2VUT6</accession>
<keyword evidence="1" id="KW-0694">RNA-binding</keyword>
<dbReference type="Proteomes" id="UP000002039">
    <property type="component" value="Unassembled WGS sequence"/>
</dbReference>
<organism evidence="6 7">
    <name type="scientific">Ajellomyces dermatitidis (strain ER-3 / ATCC MYA-2586)</name>
    <name type="common">Blastomyces dermatitidis</name>
    <dbReference type="NCBI Taxonomy" id="559297"/>
    <lineage>
        <taxon>Eukaryota</taxon>
        <taxon>Fungi</taxon>
        <taxon>Dikarya</taxon>
        <taxon>Ascomycota</taxon>
        <taxon>Pezizomycotina</taxon>
        <taxon>Eurotiomycetes</taxon>
        <taxon>Eurotiomycetidae</taxon>
        <taxon>Onygenales</taxon>
        <taxon>Ajellomycetaceae</taxon>
        <taxon>Blastomyces</taxon>
    </lineage>
</organism>
<dbReference type="SUPFAM" id="SSF54928">
    <property type="entry name" value="RNA-binding domain, RBD"/>
    <property type="match status" value="1"/>
</dbReference>
<keyword evidence="7" id="KW-1185">Reference proteome</keyword>
<dbReference type="InterPro" id="IPR012677">
    <property type="entry name" value="Nucleotide-bd_a/b_plait_sf"/>
</dbReference>
<dbReference type="EMBL" id="EQ999975">
    <property type="protein sequence ID" value="OAT00928.1"/>
    <property type="molecule type" value="Genomic_DNA"/>
</dbReference>
<dbReference type="GeneID" id="69026123"/>
<feature type="domain" description="RRM" evidence="3">
    <location>
        <begin position="231"/>
        <end position="305"/>
    </location>
</feature>
<evidence type="ECO:0000313" key="7">
    <source>
        <dbReference type="Proteomes" id="UP000002039"/>
    </source>
</evidence>
<evidence type="ECO:0000313" key="5">
    <source>
        <dbReference type="EMBL" id="OAT00928.1"/>
    </source>
</evidence>
<feature type="region of interest" description="Disordered" evidence="2">
    <location>
        <begin position="1"/>
        <end position="28"/>
    </location>
</feature>
<dbReference type="Gene3D" id="3.30.70.330">
    <property type="match status" value="1"/>
</dbReference>
<evidence type="ECO:0000256" key="1">
    <source>
        <dbReference type="PROSITE-ProRule" id="PRU00176"/>
    </source>
</evidence>
<dbReference type="InterPro" id="IPR007275">
    <property type="entry name" value="YTH_domain"/>
</dbReference>
<protein>
    <submittedName>
        <fullName evidence="5 6">Splicing factor</fullName>
    </submittedName>
</protein>
<sequence length="563" mass="62517">MGMPQTSTTQSRADQERPPPGSVVVGMPSTSSIARLPLQHAYCPIPPAFTQFSSPFQIPGHASLQAHDTWNCRRYDATFNYPSMPGVFTNQMTSSTQALFYHAALHFPQPTYYGALFHQGPSWQHFPPEAMPYNHQPIPIRPRVRSNNNIEPPDYARITHEQPHQARSLGPARESTACYTIVDGSVSGNRAGKVIQSIRNRTTGGELKLPIFPHVPPIPIGPPRKPKQSGFALWVGNLPSRASIVDLKDHFSQGATEEIESVFLISNSKCAFVNYKTEAACVSAVTRFHDSRFQGIKLVCKLRRGAASEINNRMALSPPLPTISSTVTDENEVAESRGEHILNHFSKGHGLPRPDVRHPERYFIVKSLTIEDLERSRVSGVWATQRHNEAVLNHAYETSAAVYLVFSANKSGEYFGYGRMASPIPTGEPSSTEGNPPKTSSTTPSEFLIITATPRTQTAPAGSVVDDPARGSIFWEIDRTDDITSEKEDGPGQLENKGKDDDNQSFGRSFSVDWLCWRRLPFHRTRGLRNPWNANKEMKIARDGTEIEPSAGRRLIKLFDLVI</sequence>
<evidence type="ECO:0000313" key="6">
    <source>
        <dbReference type="EMBL" id="OAT00929.1"/>
    </source>
</evidence>
<gene>
    <name evidence="6" type="ORF">BDCG_03880</name>
</gene>
<dbReference type="Pfam" id="PF04146">
    <property type="entry name" value="YTH"/>
    <property type="match status" value="1"/>
</dbReference>
<evidence type="ECO:0000259" key="4">
    <source>
        <dbReference type="PROSITE" id="PS50882"/>
    </source>
</evidence>
<dbReference type="PROSITE" id="PS50102">
    <property type="entry name" value="RRM"/>
    <property type="match status" value="1"/>
</dbReference>
<reference evidence="6" key="1">
    <citation type="submission" date="2009-02" db="EMBL/GenBank/DDBJ databases">
        <title>The Genome Sequence of Blastomyces dermatitidis strain ER-3.</title>
        <authorList>
            <consortium name="The Broad Institute Genome Sequencing Platform"/>
            <consortium name="Broad Institute Microbial Sequencing Center."/>
            <person name="Champion M."/>
            <person name="Cuomo C."/>
            <person name="Ma L.-J."/>
            <person name="Henn M.R."/>
            <person name="Klein B."/>
            <person name="Goldman B."/>
            <person name="Young S."/>
            <person name="Kodira C.D."/>
            <person name="Zeng Q."/>
            <person name="Koehrsen M."/>
            <person name="Alvarado L."/>
            <person name="Berlin A.M."/>
            <person name="Heiman D.I."/>
            <person name="Hepburn T.A."/>
            <person name="Saif S."/>
            <person name="Shea T.D."/>
            <person name="Shenoy N."/>
            <person name="Sykes S."/>
            <person name="Galagan J."/>
            <person name="Nusbaum C."/>
            <person name="Birren B."/>
        </authorList>
    </citation>
    <scope>NUCLEOTIDE SEQUENCE</scope>
    <source>
        <strain evidence="6">ER-3</strain>
    </source>
</reference>
<dbReference type="PANTHER" id="PTHR12357:SF3">
    <property type="entry name" value="YTH DOMAIN-CONTAINING PROTEIN 1"/>
    <property type="match status" value="1"/>
</dbReference>
<feature type="region of interest" description="Disordered" evidence="2">
    <location>
        <begin position="425"/>
        <end position="444"/>
    </location>
</feature>
<evidence type="ECO:0000256" key="2">
    <source>
        <dbReference type="SAM" id="MobiDB-lite"/>
    </source>
</evidence>
<dbReference type="InterPro" id="IPR000504">
    <property type="entry name" value="RRM_dom"/>
</dbReference>
<dbReference type="InterPro" id="IPR045168">
    <property type="entry name" value="YTH_prot"/>
</dbReference>